<evidence type="ECO:0000313" key="13">
    <source>
        <dbReference type="Proteomes" id="UP000025227"/>
    </source>
</evidence>
<comment type="catalytic activity">
    <reaction evidence="12">
        <text>5,6,7,8-tetrahydropteridine + NAD(+) = 6,7-dihydropteridine + NADH + H(+)</text>
        <dbReference type="Rhea" id="RHEA:17869"/>
        <dbReference type="ChEBI" id="CHEBI:15378"/>
        <dbReference type="ChEBI" id="CHEBI:28889"/>
        <dbReference type="ChEBI" id="CHEBI:30156"/>
        <dbReference type="ChEBI" id="CHEBI:57540"/>
        <dbReference type="ChEBI" id="CHEBI:57945"/>
        <dbReference type="EC" id="1.5.1.34"/>
    </reaction>
    <physiologicalReaction direction="right-to-left" evidence="12">
        <dbReference type="Rhea" id="RHEA:17871"/>
    </physiologicalReaction>
</comment>
<comment type="subunit">
    <text evidence="2">Homodimer.</text>
</comment>
<evidence type="ECO:0000256" key="6">
    <source>
        <dbReference type="ARBA" id="ARBA00037099"/>
    </source>
</evidence>
<evidence type="ECO:0000313" key="14">
    <source>
        <dbReference type="WBParaSite" id="HCON_00038320-00001"/>
    </source>
</evidence>
<dbReference type="GO" id="GO:0004155">
    <property type="term" value="F:6,7-dihydropteridine reductase activity"/>
    <property type="evidence" value="ECO:0007669"/>
    <property type="project" value="UniProtKB-EC"/>
</dbReference>
<dbReference type="GO" id="GO:0006559">
    <property type="term" value="P:L-phenylalanine catabolic process"/>
    <property type="evidence" value="ECO:0007669"/>
    <property type="project" value="TreeGrafter"/>
</dbReference>
<dbReference type="WBParaSite" id="HCON_00038320-00001">
    <property type="protein sequence ID" value="HCON_00038320-00001"/>
    <property type="gene ID" value="HCON_00038320"/>
</dbReference>
<dbReference type="OMA" id="KNYWVGS"/>
<evidence type="ECO:0000256" key="7">
    <source>
        <dbReference type="ARBA" id="ARBA00039153"/>
    </source>
</evidence>
<dbReference type="InterPro" id="IPR020904">
    <property type="entry name" value="Sc_DH/Rdtase_CS"/>
</dbReference>
<keyword evidence="4" id="KW-0560">Oxidoreductase</keyword>
<evidence type="ECO:0000256" key="10">
    <source>
        <dbReference type="ARBA" id="ARBA00042518"/>
    </source>
</evidence>
<dbReference type="Proteomes" id="UP000025227">
    <property type="component" value="Unplaced"/>
</dbReference>
<dbReference type="CDD" id="cd05334">
    <property type="entry name" value="DHPR_SDR_c_like"/>
    <property type="match status" value="1"/>
</dbReference>
<name>A0A7I4Y145_HAECO</name>
<comment type="function">
    <text evidence="6">Catalyzes the conversion of quinonoid dihydrobiopterin into tetrahydrobiopterin.</text>
</comment>
<evidence type="ECO:0000256" key="8">
    <source>
        <dbReference type="ARBA" id="ARBA00039520"/>
    </source>
</evidence>
<keyword evidence="3" id="KW-0521">NADP</keyword>
<dbReference type="PROSITE" id="PS00061">
    <property type="entry name" value="ADH_SHORT"/>
    <property type="match status" value="1"/>
</dbReference>
<evidence type="ECO:0000256" key="4">
    <source>
        <dbReference type="ARBA" id="ARBA00023002"/>
    </source>
</evidence>
<keyword evidence="13" id="KW-1185">Reference proteome</keyword>
<proteinExistence type="inferred from homology"/>
<dbReference type="AlphaFoldDB" id="A0A7I4Y145"/>
<evidence type="ECO:0000256" key="9">
    <source>
        <dbReference type="ARBA" id="ARBA00041348"/>
    </source>
</evidence>
<evidence type="ECO:0000256" key="1">
    <source>
        <dbReference type="ARBA" id="ARBA00006484"/>
    </source>
</evidence>
<reference evidence="14" key="1">
    <citation type="submission" date="2020-12" db="UniProtKB">
        <authorList>
            <consortium name="WormBaseParasite"/>
        </authorList>
    </citation>
    <scope>IDENTIFICATION</scope>
    <source>
        <strain evidence="14">MHco3</strain>
    </source>
</reference>
<evidence type="ECO:0000256" key="2">
    <source>
        <dbReference type="ARBA" id="ARBA00011738"/>
    </source>
</evidence>
<dbReference type="GO" id="GO:0006729">
    <property type="term" value="P:tetrahydrobiopterin biosynthetic process"/>
    <property type="evidence" value="ECO:0007669"/>
    <property type="project" value="UniProtKB-KW"/>
</dbReference>
<dbReference type="Pfam" id="PF13561">
    <property type="entry name" value="adh_short_C2"/>
    <property type="match status" value="1"/>
</dbReference>
<dbReference type="GO" id="GO:0070404">
    <property type="term" value="F:NADH binding"/>
    <property type="evidence" value="ECO:0007669"/>
    <property type="project" value="TreeGrafter"/>
</dbReference>
<dbReference type="PANTHER" id="PTHR15104:SF0">
    <property type="entry name" value="DIHYDROPTERIDINE REDUCTASE"/>
    <property type="match status" value="1"/>
</dbReference>
<dbReference type="PANTHER" id="PTHR15104">
    <property type="entry name" value="DIHYDROPTERIDINE REDUCTASE"/>
    <property type="match status" value="1"/>
</dbReference>
<dbReference type="EC" id="1.5.1.34" evidence="7"/>
<evidence type="ECO:0000256" key="12">
    <source>
        <dbReference type="ARBA" id="ARBA00047536"/>
    </source>
</evidence>
<comment type="similarity">
    <text evidence="1">Belongs to the short-chain dehydrogenases/reductases (SDR) family.</text>
</comment>
<accession>A0A7I4Y145</accession>
<dbReference type="Gene3D" id="3.40.50.720">
    <property type="entry name" value="NAD(P)-binding Rossmann-like Domain"/>
    <property type="match status" value="1"/>
</dbReference>
<evidence type="ECO:0000256" key="3">
    <source>
        <dbReference type="ARBA" id="ARBA00022857"/>
    </source>
</evidence>
<dbReference type="GO" id="GO:0005737">
    <property type="term" value="C:cytoplasm"/>
    <property type="evidence" value="ECO:0007669"/>
    <property type="project" value="TreeGrafter"/>
</dbReference>
<evidence type="ECO:0000256" key="11">
    <source>
        <dbReference type="ARBA" id="ARBA00047429"/>
    </source>
</evidence>
<protein>
    <recommendedName>
        <fullName evidence="8">Dihydropteridine reductase</fullName>
        <ecNumber evidence="7">1.5.1.34</ecNumber>
    </recommendedName>
    <alternativeName>
        <fullName evidence="10">HDHPR</fullName>
    </alternativeName>
    <alternativeName>
        <fullName evidence="9">Quinoid dihydropteridine reductase</fullName>
    </alternativeName>
</protein>
<dbReference type="OrthoDB" id="1204at2759"/>
<dbReference type="SUPFAM" id="SSF51735">
    <property type="entry name" value="NAD(P)-binding Rossmann-fold domains"/>
    <property type="match status" value="1"/>
</dbReference>
<comment type="catalytic activity">
    <reaction evidence="11">
        <text>5,6,7,8-tetrahydropteridine + NADP(+) = 6,7-dihydropteridine + NADPH + H(+)</text>
        <dbReference type="Rhea" id="RHEA:17865"/>
        <dbReference type="ChEBI" id="CHEBI:15378"/>
        <dbReference type="ChEBI" id="CHEBI:28889"/>
        <dbReference type="ChEBI" id="CHEBI:30156"/>
        <dbReference type="ChEBI" id="CHEBI:57783"/>
        <dbReference type="ChEBI" id="CHEBI:58349"/>
        <dbReference type="EC" id="1.5.1.34"/>
    </reaction>
    <physiologicalReaction direction="right-to-left" evidence="11">
        <dbReference type="Rhea" id="RHEA:17867"/>
    </physiologicalReaction>
</comment>
<dbReference type="GO" id="GO:0070402">
    <property type="term" value="F:NADPH binding"/>
    <property type="evidence" value="ECO:0007669"/>
    <property type="project" value="TreeGrafter"/>
</dbReference>
<dbReference type="InterPro" id="IPR036291">
    <property type="entry name" value="NAD(P)-bd_dom_sf"/>
</dbReference>
<organism evidence="13 14">
    <name type="scientific">Haemonchus contortus</name>
    <name type="common">Barber pole worm</name>
    <dbReference type="NCBI Taxonomy" id="6289"/>
    <lineage>
        <taxon>Eukaryota</taxon>
        <taxon>Metazoa</taxon>
        <taxon>Ecdysozoa</taxon>
        <taxon>Nematoda</taxon>
        <taxon>Chromadorea</taxon>
        <taxon>Rhabditida</taxon>
        <taxon>Rhabditina</taxon>
        <taxon>Rhabditomorpha</taxon>
        <taxon>Strongyloidea</taxon>
        <taxon>Trichostrongylidae</taxon>
        <taxon>Haemonchus</taxon>
    </lineage>
</organism>
<sequence length="242" mass="25588">MLGAAVKMAAGKVIVYGGRGALGSTILEHFKKHGYWTLSIDLAANETANINVLVDGKEDWVSQEASILNGVSAAVDAPVDAIFCVAGGWAGGNAESEDFIKNADLMWRQSVWSSAIAARIASKHLKPGGLLQLTGASGATHGTPNMLGYGMAKAAVHQLTSSLAAKGSGMPQDSSVVALLPITLDTPMNRKWMPNADRSTWTPMLYIAELLLDWTVAREKRPENGSLVKVRTVEGETSATKL</sequence>
<dbReference type="InterPro" id="IPR002347">
    <property type="entry name" value="SDR_fam"/>
</dbReference>
<keyword evidence="5" id="KW-0783">Tetrahydrobiopterin biosynthesis</keyword>
<evidence type="ECO:0000256" key="5">
    <source>
        <dbReference type="ARBA" id="ARBA00023007"/>
    </source>
</evidence>
<dbReference type="FunFam" id="3.40.50.720:FF:000157">
    <property type="entry name" value="Quinoid dihydropteridine reductase"/>
    <property type="match status" value="1"/>
</dbReference>